<evidence type="ECO:0000313" key="2">
    <source>
        <dbReference type="Proteomes" id="UP001225042"/>
    </source>
</evidence>
<evidence type="ECO:0000313" key="1">
    <source>
        <dbReference type="EMBL" id="MDQ2256166.1"/>
    </source>
</evidence>
<gene>
    <name evidence="1" type="ORF">RBJ67_08395</name>
</gene>
<dbReference type="AlphaFoldDB" id="A0AAW8H926"/>
<sequence>MFNPQEDNIAVFMTTLRVRKPFDFGNHLDPYIVVIATDKKDNAIRMNASHFAFPGAKVYQQIITPDNALLLYGPENPGEFLTLSIMLLDSDADIQDAGKQLEEVINTSAIAANVIARLTANPTAMVATALAEEVLRGIANIMQQNKDDPIMFVHDSWLQGLTPPYGINQYKLHASDSAEISLRVSPIMKQSQQNVVTIAHIEVDK</sequence>
<organism evidence="1 2">
    <name type="scientific">Enterobacter soli</name>
    <dbReference type="NCBI Taxonomy" id="885040"/>
    <lineage>
        <taxon>Bacteria</taxon>
        <taxon>Pseudomonadati</taxon>
        <taxon>Pseudomonadota</taxon>
        <taxon>Gammaproteobacteria</taxon>
        <taxon>Enterobacterales</taxon>
        <taxon>Enterobacteriaceae</taxon>
        <taxon>Enterobacter</taxon>
    </lineage>
</organism>
<dbReference type="Proteomes" id="UP001225042">
    <property type="component" value="Unassembled WGS sequence"/>
</dbReference>
<dbReference type="RefSeq" id="WP_306683722.1">
    <property type="nucleotide sequence ID" value="NZ_JAVDKR010000006.1"/>
</dbReference>
<protein>
    <submittedName>
        <fullName evidence="1">Uncharacterized protein</fullName>
    </submittedName>
</protein>
<accession>A0AAW8H926</accession>
<name>A0AAW8H926_9ENTR</name>
<proteinExistence type="predicted"/>
<reference evidence="1 2" key="1">
    <citation type="submission" date="2023-08" db="EMBL/GenBank/DDBJ databases">
        <authorList>
            <person name="Dale J."/>
        </authorList>
    </citation>
    <scope>NUCLEOTIDE SEQUENCE [LARGE SCALE GENOMIC DNA]</scope>
    <source>
        <strain evidence="1 2">2023EL-00788</strain>
    </source>
</reference>
<keyword evidence="2" id="KW-1185">Reference proteome</keyword>
<comment type="caution">
    <text evidence="1">The sequence shown here is derived from an EMBL/GenBank/DDBJ whole genome shotgun (WGS) entry which is preliminary data.</text>
</comment>
<dbReference type="EMBL" id="JAVDKS010000003">
    <property type="protein sequence ID" value="MDQ2256166.1"/>
    <property type="molecule type" value="Genomic_DNA"/>
</dbReference>